<evidence type="ECO:0000313" key="3">
    <source>
        <dbReference type="Proteomes" id="UP001458880"/>
    </source>
</evidence>
<protein>
    <submittedName>
        <fullName evidence="2">Uncharacterized protein</fullName>
    </submittedName>
</protein>
<reference evidence="2 3" key="1">
    <citation type="journal article" date="2024" name="BMC Genomics">
        <title>De novo assembly and annotation of Popillia japonica's genome with initial clues to its potential as an invasive pest.</title>
        <authorList>
            <person name="Cucini C."/>
            <person name="Boschi S."/>
            <person name="Funari R."/>
            <person name="Cardaioli E."/>
            <person name="Iannotti N."/>
            <person name="Marturano G."/>
            <person name="Paoli F."/>
            <person name="Bruttini M."/>
            <person name="Carapelli A."/>
            <person name="Frati F."/>
            <person name="Nardi F."/>
        </authorList>
    </citation>
    <scope>NUCLEOTIDE SEQUENCE [LARGE SCALE GENOMIC DNA]</scope>
    <source>
        <strain evidence="2">DMR45628</strain>
    </source>
</reference>
<feature type="region of interest" description="Disordered" evidence="1">
    <location>
        <begin position="1"/>
        <end position="52"/>
    </location>
</feature>
<feature type="compositionally biased region" description="Acidic residues" evidence="1">
    <location>
        <begin position="10"/>
        <end position="34"/>
    </location>
</feature>
<dbReference type="Proteomes" id="UP001458880">
    <property type="component" value="Unassembled WGS sequence"/>
</dbReference>
<accession>A0AAW1L9R5</accession>
<evidence type="ECO:0000256" key="1">
    <source>
        <dbReference type="SAM" id="MobiDB-lite"/>
    </source>
</evidence>
<keyword evidence="3" id="KW-1185">Reference proteome</keyword>
<sequence>MTMRLHFAEVEGEEQADDDDEVAGAEEDATEIQEEVSGRDKTSQWNKHCPSKKVRTRKANIVKHLPGVADCAKHTKSVLGDLGLIFSRGNIAYNCRKH</sequence>
<comment type="caution">
    <text evidence="2">The sequence shown here is derived from an EMBL/GenBank/DDBJ whole genome shotgun (WGS) entry which is preliminary data.</text>
</comment>
<proteinExistence type="predicted"/>
<organism evidence="2 3">
    <name type="scientific">Popillia japonica</name>
    <name type="common">Japanese beetle</name>
    <dbReference type="NCBI Taxonomy" id="7064"/>
    <lineage>
        <taxon>Eukaryota</taxon>
        <taxon>Metazoa</taxon>
        <taxon>Ecdysozoa</taxon>
        <taxon>Arthropoda</taxon>
        <taxon>Hexapoda</taxon>
        <taxon>Insecta</taxon>
        <taxon>Pterygota</taxon>
        <taxon>Neoptera</taxon>
        <taxon>Endopterygota</taxon>
        <taxon>Coleoptera</taxon>
        <taxon>Polyphaga</taxon>
        <taxon>Scarabaeiformia</taxon>
        <taxon>Scarabaeidae</taxon>
        <taxon>Rutelinae</taxon>
        <taxon>Popillia</taxon>
    </lineage>
</organism>
<evidence type="ECO:0000313" key="2">
    <source>
        <dbReference type="EMBL" id="KAK9731581.1"/>
    </source>
</evidence>
<name>A0AAW1L9R5_POPJA</name>
<dbReference type="EMBL" id="JASPKY010000130">
    <property type="protein sequence ID" value="KAK9731581.1"/>
    <property type="molecule type" value="Genomic_DNA"/>
</dbReference>
<gene>
    <name evidence="2" type="ORF">QE152_g13529</name>
</gene>
<dbReference type="AlphaFoldDB" id="A0AAW1L9R5"/>